<evidence type="ECO:0000256" key="4">
    <source>
        <dbReference type="ARBA" id="ARBA00022692"/>
    </source>
</evidence>
<dbReference type="PRINTS" id="PR00926">
    <property type="entry name" value="MITOCARRIER"/>
</dbReference>
<keyword evidence="5" id="KW-0677">Repeat</keyword>
<protein>
    <submittedName>
        <fullName evidence="13">ADP/ATP carrier protein</fullName>
    </submittedName>
</protein>
<reference evidence="13" key="1">
    <citation type="submission" date="2022-10" db="EMBL/GenBank/DDBJ databases">
        <title>Culturing micro-colonial fungi from biological soil crusts in the Mojave desert and describing Neophaeococcomyces mojavensis, and introducing the new genera and species Taxawa tesnikishii.</title>
        <authorList>
            <person name="Kurbessoian T."/>
            <person name="Stajich J.E."/>
        </authorList>
    </citation>
    <scope>NUCLEOTIDE SEQUENCE</scope>
    <source>
        <strain evidence="13">TK_1</strain>
    </source>
</reference>
<dbReference type="Proteomes" id="UP001172684">
    <property type="component" value="Unassembled WGS sequence"/>
</dbReference>
<organism evidence="13 14">
    <name type="scientific">Coniosporium apollinis</name>
    <dbReference type="NCBI Taxonomy" id="61459"/>
    <lineage>
        <taxon>Eukaryota</taxon>
        <taxon>Fungi</taxon>
        <taxon>Dikarya</taxon>
        <taxon>Ascomycota</taxon>
        <taxon>Pezizomycotina</taxon>
        <taxon>Dothideomycetes</taxon>
        <taxon>Dothideomycetes incertae sedis</taxon>
        <taxon>Coniosporium</taxon>
    </lineage>
</organism>
<dbReference type="EMBL" id="JAPDRL010000023">
    <property type="protein sequence ID" value="KAJ9665997.1"/>
    <property type="molecule type" value="Genomic_DNA"/>
</dbReference>
<name>A0ABQ9NV50_9PEZI</name>
<feature type="transmembrane region" description="Helical" evidence="12">
    <location>
        <begin position="80"/>
        <end position="102"/>
    </location>
</feature>
<feature type="transmembrane region" description="Helical" evidence="12">
    <location>
        <begin position="12"/>
        <end position="31"/>
    </location>
</feature>
<dbReference type="Gene3D" id="1.50.40.10">
    <property type="entry name" value="Mitochondrial carrier domain"/>
    <property type="match status" value="1"/>
</dbReference>
<evidence type="ECO:0000313" key="14">
    <source>
        <dbReference type="Proteomes" id="UP001172684"/>
    </source>
</evidence>
<sequence length="349" mass="37626">MAAQSKVDTLPPWGGAVAGATGAVLANALVYPLDIVKTRLQVQGKRSAQTSDSNPATSDHYHSTLDAISKIVSSEGLSGLYAGMAGSLIGVGSTNFAYFYWYSVIRTLYLAQQTIPVPPSTAVELSLGAAAGAVAQLFTIPVAVVTTRQQTQPRHERKGLIATGREVVDSEDGWTGLWRGLKASLVLVVNPAITYGAYQRLKDVLFPGKKTLKPWEAFALGAMSKALATIVTQPLIVAKVGLQSRPPPSRNGKPFKSFIEVMQYIIEHEGPLGLFKGIGPQILKGLLVQGILMMTKERMELTFLVLFRYFRKVRAEKLQKYADMATDRARKVADAAASKAKQAAPVLVK</sequence>
<dbReference type="SUPFAM" id="SSF103506">
    <property type="entry name" value="Mitochondrial carrier"/>
    <property type="match status" value="1"/>
</dbReference>
<evidence type="ECO:0000256" key="11">
    <source>
        <dbReference type="RuleBase" id="RU000488"/>
    </source>
</evidence>
<comment type="subcellular location">
    <subcellularLocation>
        <location evidence="1">Mitochondrion inner membrane</location>
        <topology evidence="1">Multi-pass membrane protein</topology>
    </subcellularLocation>
</comment>
<keyword evidence="3 11" id="KW-0813">Transport</keyword>
<proteinExistence type="inferred from homology"/>
<evidence type="ECO:0000256" key="10">
    <source>
        <dbReference type="PROSITE-ProRule" id="PRU00282"/>
    </source>
</evidence>
<accession>A0ABQ9NV50</accession>
<evidence type="ECO:0000256" key="8">
    <source>
        <dbReference type="ARBA" id="ARBA00023128"/>
    </source>
</evidence>
<evidence type="ECO:0000256" key="12">
    <source>
        <dbReference type="SAM" id="Phobius"/>
    </source>
</evidence>
<gene>
    <name evidence="13" type="primary">ANT1</name>
    <name evidence="13" type="ORF">H2201_003908</name>
</gene>
<dbReference type="InterPro" id="IPR002067">
    <property type="entry name" value="MCP"/>
</dbReference>
<evidence type="ECO:0000256" key="6">
    <source>
        <dbReference type="ARBA" id="ARBA00022792"/>
    </source>
</evidence>
<dbReference type="PROSITE" id="PS50920">
    <property type="entry name" value="SOLCAR"/>
    <property type="match status" value="3"/>
</dbReference>
<feature type="repeat" description="Solcar" evidence="10">
    <location>
        <begin position="212"/>
        <end position="302"/>
    </location>
</feature>
<keyword evidence="14" id="KW-1185">Reference proteome</keyword>
<dbReference type="PANTHER" id="PTHR45939">
    <property type="entry name" value="PEROXISOMAL MEMBRANE PROTEIN PMP34-RELATED"/>
    <property type="match status" value="1"/>
</dbReference>
<comment type="similarity">
    <text evidence="2 11">Belongs to the mitochondrial carrier (TC 2.A.29) family.</text>
</comment>
<keyword evidence="8" id="KW-0496">Mitochondrion</keyword>
<evidence type="ECO:0000313" key="13">
    <source>
        <dbReference type="EMBL" id="KAJ9665997.1"/>
    </source>
</evidence>
<dbReference type="Pfam" id="PF00153">
    <property type="entry name" value="Mito_carr"/>
    <property type="match status" value="3"/>
</dbReference>
<dbReference type="InterPro" id="IPR052217">
    <property type="entry name" value="Mito/Peroxisomal_Carrier"/>
</dbReference>
<keyword evidence="4 10" id="KW-0812">Transmembrane</keyword>
<evidence type="ECO:0000256" key="9">
    <source>
        <dbReference type="ARBA" id="ARBA00023136"/>
    </source>
</evidence>
<evidence type="ECO:0000256" key="7">
    <source>
        <dbReference type="ARBA" id="ARBA00022989"/>
    </source>
</evidence>
<feature type="transmembrane region" description="Helical" evidence="12">
    <location>
        <begin position="122"/>
        <end position="145"/>
    </location>
</feature>
<evidence type="ECO:0000256" key="3">
    <source>
        <dbReference type="ARBA" id="ARBA00022448"/>
    </source>
</evidence>
<comment type="caution">
    <text evidence="13">The sequence shown here is derived from an EMBL/GenBank/DDBJ whole genome shotgun (WGS) entry which is preliminary data.</text>
</comment>
<keyword evidence="9 10" id="KW-0472">Membrane</keyword>
<keyword evidence="7 12" id="KW-1133">Transmembrane helix</keyword>
<evidence type="ECO:0000256" key="5">
    <source>
        <dbReference type="ARBA" id="ARBA00022737"/>
    </source>
</evidence>
<dbReference type="InterPro" id="IPR018108">
    <property type="entry name" value="MCP_transmembrane"/>
</dbReference>
<evidence type="ECO:0000256" key="2">
    <source>
        <dbReference type="ARBA" id="ARBA00006375"/>
    </source>
</evidence>
<evidence type="ECO:0000256" key="1">
    <source>
        <dbReference type="ARBA" id="ARBA00004448"/>
    </source>
</evidence>
<feature type="repeat" description="Solcar" evidence="10">
    <location>
        <begin position="119"/>
        <end position="204"/>
    </location>
</feature>
<keyword evidence="6" id="KW-0999">Mitochondrion inner membrane</keyword>
<dbReference type="PANTHER" id="PTHR45939:SF1">
    <property type="entry name" value="MITOCHONDRIAL THIAMINE PYROPHOSPHATE CARRIER 1-RELATED"/>
    <property type="match status" value="1"/>
</dbReference>
<dbReference type="InterPro" id="IPR023395">
    <property type="entry name" value="MCP_dom_sf"/>
</dbReference>
<feature type="repeat" description="Solcar" evidence="10">
    <location>
        <begin position="14"/>
        <end position="108"/>
    </location>
</feature>